<dbReference type="Proteomes" id="UP001345827">
    <property type="component" value="Unassembled WGS sequence"/>
</dbReference>
<evidence type="ECO:0000313" key="3">
    <source>
        <dbReference type="EMBL" id="KAK5528626.1"/>
    </source>
</evidence>
<feature type="compositionally biased region" description="Low complexity" evidence="1">
    <location>
        <begin position="354"/>
        <end position="366"/>
    </location>
</feature>
<dbReference type="GO" id="GO:0005783">
    <property type="term" value="C:endoplasmic reticulum"/>
    <property type="evidence" value="ECO:0007669"/>
    <property type="project" value="TreeGrafter"/>
</dbReference>
<accession>A0AAV9PSP7</accession>
<feature type="compositionally biased region" description="Polar residues" evidence="1">
    <location>
        <begin position="284"/>
        <end position="301"/>
    </location>
</feature>
<evidence type="ECO:0000259" key="2">
    <source>
        <dbReference type="PROSITE" id="PS50033"/>
    </source>
</evidence>
<dbReference type="SMART" id="SM00166">
    <property type="entry name" value="UBX"/>
    <property type="match status" value="1"/>
</dbReference>
<dbReference type="InterPro" id="IPR001012">
    <property type="entry name" value="UBX_dom"/>
</dbReference>
<dbReference type="PANTHER" id="PTHR46424">
    <property type="entry name" value="UBX DOMAIN-CONTAINING PROTEIN 4"/>
    <property type="match status" value="1"/>
</dbReference>
<feature type="compositionally biased region" description="Polar residues" evidence="1">
    <location>
        <begin position="544"/>
        <end position="553"/>
    </location>
</feature>
<feature type="region of interest" description="Disordered" evidence="1">
    <location>
        <begin position="143"/>
        <end position="164"/>
    </location>
</feature>
<dbReference type="PROSITE" id="PS50033">
    <property type="entry name" value="UBX"/>
    <property type="match status" value="1"/>
</dbReference>
<name>A0AAV9PSP7_9PEZI</name>
<dbReference type="CDD" id="cd01767">
    <property type="entry name" value="UBX"/>
    <property type="match status" value="1"/>
</dbReference>
<dbReference type="Pfam" id="PF00789">
    <property type="entry name" value="UBX"/>
    <property type="match status" value="1"/>
</dbReference>
<reference evidence="3 4" key="1">
    <citation type="submission" date="2023-06" db="EMBL/GenBank/DDBJ databases">
        <title>Black Yeasts Isolated from many extreme environments.</title>
        <authorList>
            <person name="Coleine C."/>
            <person name="Stajich J.E."/>
            <person name="Selbmann L."/>
        </authorList>
    </citation>
    <scope>NUCLEOTIDE SEQUENCE [LARGE SCALE GENOMIC DNA]</scope>
    <source>
        <strain evidence="3 4">CCFEE 5887</strain>
    </source>
</reference>
<feature type="domain" description="UBX" evidence="2">
    <location>
        <begin position="368"/>
        <end position="449"/>
    </location>
</feature>
<feature type="region of interest" description="Disordered" evidence="1">
    <location>
        <begin position="500"/>
        <end position="521"/>
    </location>
</feature>
<evidence type="ECO:0000313" key="4">
    <source>
        <dbReference type="Proteomes" id="UP001345827"/>
    </source>
</evidence>
<protein>
    <recommendedName>
        <fullName evidence="2">UBX domain-containing protein</fullName>
    </recommendedName>
</protein>
<feature type="region of interest" description="Disordered" evidence="1">
    <location>
        <begin position="253"/>
        <end position="372"/>
    </location>
</feature>
<feature type="compositionally biased region" description="Low complexity" evidence="1">
    <location>
        <begin position="253"/>
        <end position="275"/>
    </location>
</feature>
<feature type="region of interest" description="Disordered" evidence="1">
    <location>
        <begin position="533"/>
        <end position="564"/>
    </location>
</feature>
<dbReference type="SUPFAM" id="SSF54236">
    <property type="entry name" value="Ubiquitin-like"/>
    <property type="match status" value="1"/>
</dbReference>
<evidence type="ECO:0000256" key="1">
    <source>
        <dbReference type="SAM" id="MobiDB-lite"/>
    </source>
</evidence>
<dbReference type="EMBL" id="JAXLQG010000025">
    <property type="protein sequence ID" value="KAK5528626.1"/>
    <property type="molecule type" value="Genomic_DNA"/>
</dbReference>
<dbReference type="PANTHER" id="PTHR46424:SF1">
    <property type="entry name" value="UBX DOMAIN-CONTAINING PROTEIN 4"/>
    <property type="match status" value="1"/>
</dbReference>
<dbReference type="InterPro" id="IPR029071">
    <property type="entry name" value="Ubiquitin-like_domsf"/>
</dbReference>
<feature type="compositionally biased region" description="Basic and acidic residues" evidence="1">
    <location>
        <begin position="302"/>
        <end position="353"/>
    </location>
</feature>
<dbReference type="Pfam" id="PF23187">
    <property type="entry name" value="UBX7_N"/>
    <property type="match status" value="1"/>
</dbReference>
<proteinExistence type="predicted"/>
<dbReference type="GO" id="GO:0036503">
    <property type="term" value="P:ERAD pathway"/>
    <property type="evidence" value="ECO:0007669"/>
    <property type="project" value="TreeGrafter"/>
</dbReference>
<comment type="caution">
    <text evidence="3">The sequence shown here is derived from an EMBL/GenBank/DDBJ whole genome shotgun (WGS) entry which is preliminary data.</text>
</comment>
<dbReference type="AlphaFoldDB" id="A0AAV9PSP7"/>
<feature type="compositionally biased region" description="Basic and acidic residues" evidence="1">
    <location>
        <begin position="533"/>
        <end position="543"/>
    </location>
</feature>
<keyword evidence="4" id="KW-1185">Reference proteome</keyword>
<dbReference type="Gene3D" id="3.10.20.90">
    <property type="entry name" value="Phosphatidylinositol 3-kinase Catalytic Subunit, Chain A, domain 1"/>
    <property type="match status" value="1"/>
</dbReference>
<gene>
    <name evidence="3" type="ORF">LTR25_010239</name>
</gene>
<organism evidence="3 4">
    <name type="scientific">Vermiconidia calcicola</name>
    <dbReference type="NCBI Taxonomy" id="1690605"/>
    <lineage>
        <taxon>Eukaryota</taxon>
        <taxon>Fungi</taxon>
        <taxon>Dikarya</taxon>
        <taxon>Ascomycota</taxon>
        <taxon>Pezizomycotina</taxon>
        <taxon>Dothideomycetes</taxon>
        <taxon>Dothideomycetidae</taxon>
        <taxon>Mycosphaerellales</taxon>
        <taxon>Extremaceae</taxon>
        <taxon>Vermiconidia</taxon>
    </lineage>
</organism>
<sequence length="564" mass="61582">MSSCSLHSLQDPRDSTFLIDSQVYNSKAQEMFHEGDIQSGIGLALQQSKAVLCFVHDQSETSTQWEDVLNKESVKAAVTSQAIALRLEAGTQEAGFLSPICSISSTPAIIVIKNAQLHENLQSAEVSTTGLERRLLQAFGINDAGDQPVADSGAEQGSQTSQGEPEYLDLQLVTGGMRLPNNAYDALRDYTQKLLDGGTPPSDVFETQLNLMNNIPIFHDEVKRLREGARREVSEHARSRLLRLPAIGLRIPSQVQSSSASTASSGPQPQRTAPTGPAPPPVATSHQPQQHDTASLSSDQPTTDRQKAQRTEYIKMQREREQKQRDERERIKAQIKADREERRRLDELRKQGEAGHPSSGSSSPASKARNTEVRVQVRTFDGSTLRSTFQPTSTLTKDIRPWIDSESITTTPYNLKLILTPLPNRSIEAAEEDQELRNLGIVGSCTLIMVPVKGYVESYTGSSTGGLLGSAVSGGYNLVSGTAGMVFGGVKSILGYNQPTTTTGNASSNTHQGQPSTPQNAAARNLRVRTLADQRAESAKRDQQFYNGNQLNFEPNKDDNDKRD</sequence>
<feature type="compositionally biased region" description="Basic and acidic residues" evidence="1">
    <location>
        <begin position="555"/>
        <end position="564"/>
    </location>
</feature>